<name>A0ABQ9Z4E1_9CRUS</name>
<evidence type="ECO:0000313" key="2">
    <source>
        <dbReference type="Proteomes" id="UP001234178"/>
    </source>
</evidence>
<reference evidence="1 2" key="1">
    <citation type="journal article" date="2023" name="Nucleic Acids Res.">
        <title>The hologenome of Daphnia magna reveals possible DNA methylation and microbiome-mediated evolution of the host genome.</title>
        <authorList>
            <person name="Chaturvedi A."/>
            <person name="Li X."/>
            <person name="Dhandapani V."/>
            <person name="Marshall H."/>
            <person name="Kissane S."/>
            <person name="Cuenca-Cambronero M."/>
            <person name="Asole G."/>
            <person name="Calvet F."/>
            <person name="Ruiz-Romero M."/>
            <person name="Marangio P."/>
            <person name="Guigo R."/>
            <person name="Rago D."/>
            <person name="Mirbahai L."/>
            <person name="Eastwood N."/>
            <person name="Colbourne J.K."/>
            <person name="Zhou J."/>
            <person name="Mallon E."/>
            <person name="Orsini L."/>
        </authorList>
    </citation>
    <scope>NUCLEOTIDE SEQUENCE [LARGE SCALE GENOMIC DNA]</scope>
    <source>
        <strain evidence="1">LRV0_1</strain>
    </source>
</reference>
<accession>A0ABQ9Z4E1</accession>
<sequence length="59" mass="6668">MCLMIPGMWHAHVDVLVVSQEDPSVNMDRWSAGSWSVNSWKRVEFCRFDLGIDDSASAP</sequence>
<gene>
    <name evidence="1" type="ORF">OUZ56_012909</name>
</gene>
<organism evidence="1 2">
    <name type="scientific">Daphnia magna</name>
    <dbReference type="NCBI Taxonomy" id="35525"/>
    <lineage>
        <taxon>Eukaryota</taxon>
        <taxon>Metazoa</taxon>
        <taxon>Ecdysozoa</taxon>
        <taxon>Arthropoda</taxon>
        <taxon>Crustacea</taxon>
        <taxon>Branchiopoda</taxon>
        <taxon>Diplostraca</taxon>
        <taxon>Cladocera</taxon>
        <taxon>Anomopoda</taxon>
        <taxon>Daphniidae</taxon>
        <taxon>Daphnia</taxon>
    </lineage>
</organism>
<comment type="caution">
    <text evidence="1">The sequence shown here is derived from an EMBL/GenBank/DDBJ whole genome shotgun (WGS) entry which is preliminary data.</text>
</comment>
<dbReference type="Proteomes" id="UP001234178">
    <property type="component" value="Unassembled WGS sequence"/>
</dbReference>
<evidence type="ECO:0000313" key="1">
    <source>
        <dbReference type="EMBL" id="KAK4007756.1"/>
    </source>
</evidence>
<protein>
    <submittedName>
        <fullName evidence="1">Uncharacterized protein</fullName>
    </submittedName>
</protein>
<dbReference type="EMBL" id="JAOYFB010000002">
    <property type="protein sequence ID" value="KAK4007756.1"/>
    <property type="molecule type" value="Genomic_DNA"/>
</dbReference>
<keyword evidence="2" id="KW-1185">Reference proteome</keyword>
<proteinExistence type="predicted"/>